<evidence type="ECO:0000313" key="3">
    <source>
        <dbReference type="EMBL" id="SDL73438.1"/>
    </source>
</evidence>
<evidence type="ECO:0000259" key="2">
    <source>
        <dbReference type="Pfam" id="PF02517"/>
    </source>
</evidence>
<dbReference type="GO" id="GO:0004175">
    <property type="term" value="F:endopeptidase activity"/>
    <property type="evidence" value="ECO:0007669"/>
    <property type="project" value="UniProtKB-ARBA"/>
</dbReference>
<proteinExistence type="predicted"/>
<keyword evidence="1" id="KW-0472">Membrane</keyword>
<dbReference type="InterPro" id="IPR003675">
    <property type="entry name" value="Rce1/LyrA-like_dom"/>
</dbReference>
<accession>A0A1G9MGN8</accession>
<sequence length="269" mass="27570">MGLALGAAGPVSTALGEQWGLGRTGRQALAALIVGTTVTAFIVWLNGRVDRRPLAALGLGPAGDAARGLAMGAIVTGGAAVLVITPAALAGWIEFGAVDGGDLARFLVLNALIAFGLEALLEELVFRGYAFTTLRRRGARTAAFLGTLLLFCLIMVPTSAAASLTALALGQEPDGLLLAPAGTDPVTYVILLACFGTALLAARIATGSLWASIALHLVFLTVNRLVFASEGRDTGWNVEAAPDAAVLVLAYVLVTAAVFGLLARVRRRP</sequence>
<gene>
    <name evidence="3" type="ORF">SAMN05216298_4966</name>
</gene>
<dbReference type="GO" id="GO:0080120">
    <property type="term" value="P:CAAX-box protein maturation"/>
    <property type="evidence" value="ECO:0007669"/>
    <property type="project" value="UniProtKB-ARBA"/>
</dbReference>
<dbReference type="Pfam" id="PF02517">
    <property type="entry name" value="Rce1-like"/>
    <property type="match status" value="1"/>
</dbReference>
<name>A0A1G9MGN8_9ACTN</name>
<feature type="transmembrane region" description="Helical" evidence="1">
    <location>
        <begin position="209"/>
        <end position="229"/>
    </location>
</feature>
<dbReference type="AlphaFoldDB" id="A0A1G9MGN8"/>
<feature type="transmembrane region" description="Helical" evidence="1">
    <location>
        <begin position="68"/>
        <end position="91"/>
    </location>
</feature>
<keyword evidence="3" id="KW-0378">Hydrolase</keyword>
<keyword evidence="3" id="KW-0645">Protease</keyword>
<feature type="transmembrane region" description="Helical" evidence="1">
    <location>
        <begin position="142"/>
        <end position="165"/>
    </location>
</feature>
<evidence type="ECO:0000256" key="1">
    <source>
        <dbReference type="SAM" id="Phobius"/>
    </source>
</evidence>
<protein>
    <submittedName>
        <fullName evidence="3">CAAX protease self-immunity</fullName>
    </submittedName>
</protein>
<dbReference type="EMBL" id="FNGF01000009">
    <property type="protein sequence ID" value="SDL73438.1"/>
    <property type="molecule type" value="Genomic_DNA"/>
</dbReference>
<dbReference type="Proteomes" id="UP000198662">
    <property type="component" value="Unassembled WGS sequence"/>
</dbReference>
<feature type="transmembrane region" description="Helical" evidence="1">
    <location>
        <begin position="26"/>
        <end position="47"/>
    </location>
</feature>
<keyword evidence="4" id="KW-1185">Reference proteome</keyword>
<organism evidence="3 4">
    <name type="scientific">Glycomyces sambucus</name>
    <dbReference type="NCBI Taxonomy" id="380244"/>
    <lineage>
        <taxon>Bacteria</taxon>
        <taxon>Bacillati</taxon>
        <taxon>Actinomycetota</taxon>
        <taxon>Actinomycetes</taxon>
        <taxon>Glycomycetales</taxon>
        <taxon>Glycomycetaceae</taxon>
        <taxon>Glycomyces</taxon>
    </lineage>
</organism>
<dbReference type="GO" id="GO:0006508">
    <property type="term" value="P:proteolysis"/>
    <property type="evidence" value="ECO:0007669"/>
    <property type="project" value="UniProtKB-KW"/>
</dbReference>
<feature type="transmembrane region" description="Helical" evidence="1">
    <location>
        <begin position="103"/>
        <end position="121"/>
    </location>
</feature>
<feature type="domain" description="CAAX prenyl protease 2/Lysostaphin resistance protein A-like" evidence="2">
    <location>
        <begin position="107"/>
        <end position="219"/>
    </location>
</feature>
<keyword evidence="1" id="KW-1133">Transmembrane helix</keyword>
<dbReference type="STRING" id="380244.SAMN05216298_4966"/>
<feature type="transmembrane region" description="Helical" evidence="1">
    <location>
        <begin position="244"/>
        <end position="263"/>
    </location>
</feature>
<reference evidence="4" key="1">
    <citation type="submission" date="2016-10" db="EMBL/GenBank/DDBJ databases">
        <authorList>
            <person name="Varghese N."/>
            <person name="Submissions S."/>
        </authorList>
    </citation>
    <scope>NUCLEOTIDE SEQUENCE [LARGE SCALE GENOMIC DNA]</scope>
    <source>
        <strain evidence="4">CGMCC 4.3147</strain>
    </source>
</reference>
<keyword evidence="1" id="KW-0812">Transmembrane</keyword>
<evidence type="ECO:0000313" key="4">
    <source>
        <dbReference type="Proteomes" id="UP000198662"/>
    </source>
</evidence>
<feature type="transmembrane region" description="Helical" evidence="1">
    <location>
        <begin position="185"/>
        <end position="202"/>
    </location>
</feature>